<accession>A0A7R8YPI8</accession>
<feature type="domain" description="Chitin-binding type-2" evidence="7">
    <location>
        <begin position="23"/>
        <end position="77"/>
    </location>
</feature>
<dbReference type="PANTHER" id="PTHR23301:SF0">
    <property type="entry name" value="CHITIN-BINDING TYPE-2 DOMAIN-CONTAINING PROTEIN-RELATED"/>
    <property type="match status" value="1"/>
</dbReference>
<dbReference type="SUPFAM" id="SSF57625">
    <property type="entry name" value="Invertebrate chitin-binding proteins"/>
    <property type="match status" value="2"/>
</dbReference>
<evidence type="ECO:0000256" key="6">
    <source>
        <dbReference type="SAM" id="SignalP"/>
    </source>
</evidence>
<dbReference type="SMART" id="SM00494">
    <property type="entry name" value="ChtBD2"/>
    <property type="match status" value="2"/>
</dbReference>
<dbReference type="EMBL" id="LR899010">
    <property type="protein sequence ID" value="CAD7080688.1"/>
    <property type="molecule type" value="Genomic_DNA"/>
</dbReference>
<dbReference type="PANTHER" id="PTHR23301">
    <property type="entry name" value="CHITIN BINDING PERITROPHIN-A"/>
    <property type="match status" value="1"/>
</dbReference>
<evidence type="ECO:0000256" key="4">
    <source>
        <dbReference type="ARBA" id="ARBA00023157"/>
    </source>
</evidence>
<keyword evidence="3" id="KW-0677">Repeat</keyword>
<keyword evidence="1" id="KW-0147">Chitin-binding</keyword>
<protein>
    <recommendedName>
        <fullName evidence="7">Chitin-binding type-2 domain-containing protein</fullName>
    </recommendedName>
</protein>
<name>A0A7R8YPI8_HERIL</name>
<gene>
    <name evidence="8" type="ORF">HERILL_LOCUS3831</name>
</gene>
<dbReference type="Proteomes" id="UP000594454">
    <property type="component" value="Chromosome 2"/>
</dbReference>
<dbReference type="AlphaFoldDB" id="A0A7R8YPI8"/>
<keyword evidence="5" id="KW-0325">Glycoprotein</keyword>
<evidence type="ECO:0000256" key="1">
    <source>
        <dbReference type="ARBA" id="ARBA00022669"/>
    </source>
</evidence>
<evidence type="ECO:0000256" key="2">
    <source>
        <dbReference type="ARBA" id="ARBA00022729"/>
    </source>
</evidence>
<evidence type="ECO:0000256" key="5">
    <source>
        <dbReference type="ARBA" id="ARBA00023180"/>
    </source>
</evidence>
<dbReference type="InterPro" id="IPR036508">
    <property type="entry name" value="Chitin-bd_dom_sf"/>
</dbReference>
<dbReference type="OrthoDB" id="6020543at2759"/>
<dbReference type="InterPro" id="IPR051940">
    <property type="entry name" value="Chitin_bind-dev_reg"/>
</dbReference>
<dbReference type="InterPro" id="IPR002557">
    <property type="entry name" value="Chitin-bd_dom"/>
</dbReference>
<dbReference type="InParanoid" id="A0A7R8YPI8"/>
<dbReference type="GO" id="GO:0005576">
    <property type="term" value="C:extracellular region"/>
    <property type="evidence" value="ECO:0007669"/>
    <property type="project" value="InterPro"/>
</dbReference>
<dbReference type="Gene3D" id="2.170.140.10">
    <property type="entry name" value="Chitin binding domain"/>
    <property type="match status" value="2"/>
</dbReference>
<keyword evidence="4" id="KW-1015">Disulfide bond</keyword>
<evidence type="ECO:0000313" key="9">
    <source>
        <dbReference type="Proteomes" id="UP000594454"/>
    </source>
</evidence>
<proteinExistence type="predicted"/>
<dbReference type="Pfam" id="PF01607">
    <property type="entry name" value="CBM_14"/>
    <property type="match status" value="2"/>
</dbReference>
<feature type="signal peptide" evidence="6">
    <location>
        <begin position="1"/>
        <end position="21"/>
    </location>
</feature>
<sequence length="140" mass="15468">MVDMKGVFLTILVSMVCFSTAQYLNCGTMPHGSTLPHTDCYRFYHCYNGLVSILICPEYYKFNQNSGRCEYSPDCNQGSSPPISSENPCVNEKTGTNKPHGTTCKFYYYCSAGLAVLMSCPDGWGFNASEELCVKGLNCV</sequence>
<evidence type="ECO:0000259" key="7">
    <source>
        <dbReference type="PROSITE" id="PS50940"/>
    </source>
</evidence>
<dbReference type="GO" id="GO:0008061">
    <property type="term" value="F:chitin binding"/>
    <property type="evidence" value="ECO:0007669"/>
    <property type="project" value="UniProtKB-KW"/>
</dbReference>
<feature type="domain" description="Chitin-binding type-2" evidence="7">
    <location>
        <begin position="86"/>
        <end position="140"/>
    </location>
</feature>
<dbReference type="PROSITE" id="PS50940">
    <property type="entry name" value="CHIT_BIND_II"/>
    <property type="match status" value="2"/>
</dbReference>
<evidence type="ECO:0000256" key="3">
    <source>
        <dbReference type="ARBA" id="ARBA00022737"/>
    </source>
</evidence>
<reference evidence="8 9" key="1">
    <citation type="submission" date="2020-11" db="EMBL/GenBank/DDBJ databases">
        <authorList>
            <person name="Wallbank WR R."/>
            <person name="Pardo Diaz C."/>
            <person name="Kozak K."/>
            <person name="Martin S."/>
            <person name="Jiggins C."/>
            <person name="Moest M."/>
            <person name="Warren A I."/>
            <person name="Generalovic N T."/>
            <person name="Byers J.R.P. K."/>
            <person name="Montejo-Kovacevich G."/>
            <person name="Yen C E."/>
        </authorList>
    </citation>
    <scope>NUCLEOTIDE SEQUENCE [LARGE SCALE GENOMIC DNA]</scope>
</reference>
<feature type="chain" id="PRO_5031437595" description="Chitin-binding type-2 domain-containing protein" evidence="6">
    <location>
        <begin position="22"/>
        <end position="140"/>
    </location>
</feature>
<keyword evidence="9" id="KW-1185">Reference proteome</keyword>
<keyword evidence="2 6" id="KW-0732">Signal</keyword>
<organism evidence="8 9">
    <name type="scientific">Hermetia illucens</name>
    <name type="common">Black soldier fly</name>
    <dbReference type="NCBI Taxonomy" id="343691"/>
    <lineage>
        <taxon>Eukaryota</taxon>
        <taxon>Metazoa</taxon>
        <taxon>Ecdysozoa</taxon>
        <taxon>Arthropoda</taxon>
        <taxon>Hexapoda</taxon>
        <taxon>Insecta</taxon>
        <taxon>Pterygota</taxon>
        <taxon>Neoptera</taxon>
        <taxon>Endopterygota</taxon>
        <taxon>Diptera</taxon>
        <taxon>Brachycera</taxon>
        <taxon>Stratiomyomorpha</taxon>
        <taxon>Stratiomyidae</taxon>
        <taxon>Hermetiinae</taxon>
        <taxon>Hermetia</taxon>
    </lineage>
</organism>
<evidence type="ECO:0000313" key="8">
    <source>
        <dbReference type="EMBL" id="CAD7080688.1"/>
    </source>
</evidence>